<dbReference type="CDD" id="cd09873">
    <property type="entry name" value="PIN_Pae0151-like"/>
    <property type="match status" value="1"/>
</dbReference>
<dbReference type="InterPro" id="IPR002716">
    <property type="entry name" value="PIN_dom"/>
</dbReference>
<dbReference type="GO" id="GO:0090729">
    <property type="term" value="F:toxin activity"/>
    <property type="evidence" value="ECO:0007669"/>
    <property type="project" value="UniProtKB-KW"/>
</dbReference>
<dbReference type="EC" id="3.1.-.-" evidence="6"/>
<keyword evidence="2 6" id="KW-0540">Nuclease</keyword>
<accession>A0A2T4TXS6</accession>
<dbReference type="GO" id="GO:0016787">
    <property type="term" value="F:hydrolase activity"/>
    <property type="evidence" value="ECO:0007669"/>
    <property type="project" value="UniProtKB-KW"/>
</dbReference>
<comment type="caution">
    <text evidence="8">The sequence shown here is derived from an EMBL/GenBank/DDBJ whole genome shotgun (WGS) entry which is preliminary data.</text>
</comment>
<dbReference type="InterPro" id="IPR044153">
    <property type="entry name" value="PIN_Pae0151-like"/>
</dbReference>
<keyword evidence="4 6" id="KW-0378">Hydrolase</keyword>
<dbReference type="AlphaFoldDB" id="A0A2T4TXS6"/>
<feature type="domain" description="PIN" evidence="7">
    <location>
        <begin position="4"/>
        <end position="128"/>
    </location>
</feature>
<dbReference type="PANTHER" id="PTHR35901">
    <property type="entry name" value="RIBONUCLEASE VAPC3"/>
    <property type="match status" value="1"/>
</dbReference>
<feature type="binding site" evidence="6">
    <location>
        <position position="6"/>
    </location>
    <ligand>
        <name>Mg(2+)</name>
        <dbReference type="ChEBI" id="CHEBI:18420"/>
    </ligand>
</feature>
<keyword evidence="6" id="KW-0800">Toxin</keyword>
<comment type="function">
    <text evidence="6">Toxic component of a toxin-antitoxin (TA) system. An RNase.</text>
</comment>
<evidence type="ECO:0000256" key="6">
    <source>
        <dbReference type="HAMAP-Rule" id="MF_00265"/>
    </source>
</evidence>
<dbReference type="Gene3D" id="3.40.50.1010">
    <property type="entry name" value="5'-nuclease"/>
    <property type="match status" value="1"/>
</dbReference>
<dbReference type="HAMAP" id="MF_00265">
    <property type="entry name" value="VapC_Nob1"/>
    <property type="match status" value="1"/>
</dbReference>
<dbReference type="Pfam" id="PF01850">
    <property type="entry name" value="PIN"/>
    <property type="match status" value="1"/>
</dbReference>
<gene>
    <name evidence="6" type="primary">vapC</name>
    <name evidence="8" type="ORF">CLG94_09065</name>
</gene>
<reference evidence="8 9" key="1">
    <citation type="submission" date="2017-09" db="EMBL/GenBank/DDBJ databases">
        <title>Bloom of a denitrifying methanotroph, Candidatus Methylomirabilis limnetica, in a deep stratified lake.</title>
        <authorList>
            <person name="Graf J.S."/>
            <person name="Marchant H.K."/>
            <person name="Tienken D."/>
            <person name="Hach P.F."/>
            <person name="Brand A."/>
            <person name="Schubert C.J."/>
            <person name="Kuypers M.M."/>
            <person name="Milucka J."/>
        </authorList>
    </citation>
    <scope>NUCLEOTIDE SEQUENCE [LARGE SCALE GENOMIC DNA]</scope>
    <source>
        <strain evidence="8 9">Zug</strain>
    </source>
</reference>
<organism evidence="8 9">
    <name type="scientific">Candidatus Methylomirabilis limnetica</name>
    <dbReference type="NCBI Taxonomy" id="2033718"/>
    <lineage>
        <taxon>Bacteria</taxon>
        <taxon>Candidatus Methylomirabilota</taxon>
        <taxon>Candidatus Methylomirabilia</taxon>
        <taxon>Candidatus Methylomirabilales</taxon>
        <taxon>Candidatus Methylomirabilaceae</taxon>
        <taxon>Candidatus Methylomirabilis</taxon>
    </lineage>
</organism>
<dbReference type="EMBL" id="NVQC01000022">
    <property type="protein sequence ID" value="PTL35890.1"/>
    <property type="molecule type" value="Genomic_DNA"/>
</dbReference>
<evidence type="ECO:0000313" key="9">
    <source>
        <dbReference type="Proteomes" id="UP000241436"/>
    </source>
</evidence>
<dbReference type="PANTHER" id="PTHR35901:SF1">
    <property type="entry name" value="EXONUCLEASE VAPC9"/>
    <property type="match status" value="1"/>
</dbReference>
<evidence type="ECO:0000313" key="8">
    <source>
        <dbReference type="EMBL" id="PTL35890.1"/>
    </source>
</evidence>
<protein>
    <recommendedName>
        <fullName evidence="6">Ribonuclease VapC</fullName>
        <shortName evidence="6">RNase VapC</shortName>
        <ecNumber evidence="6">3.1.-.-</ecNumber>
    </recommendedName>
    <alternativeName>
        <fullName evidence="6">Toxin VapC</fullName>
    </alternativeName>
</protein>
<dbReference type="SUPFAM" id="SSF88723">
    <property type="entry name" value="PIN domain-like"/>
    <property type="match status" value="1"/>
</dbReference>
<evidence type="ECO:0000256" key="1">
    <source>
        <dbReference type="ARBA" id="ARBA00022649"/>
    </source>
</evidence>
<evidence type="ECO:0000259" key="7">
    <source>
        <dbReference type="Pfam" id="PF01850"/>
    </source>
</evidence>
<dbReference type="InterPro" id="IPR051619">
    <property type="entry name" value="TypeII_TA_RNase_PINc/VapC"/>
</dbReference>
<sequence>MDSVLDCSMALAWGLPDETSRRADRFFAQLTPETVLWVPALWWYELANAVTVAQRRHRLSEADAMRLAELYGMLPIRTDVHLNPDAVWRFARLAEGFTLSAYDAAYLELAERRGLALATLDRRLITAAEAAGVTIVHQ</sequence>
<keyword evidence="1 6" id="KW-1277">Toxin-antitoxin system</keyword>
<dbReference type="InterPro" id="IPR029060">
    <property type="entry name" value="PIN-like_dom_sf"/>
</dbReference>
<dbReference type="InterPro" id="IPR022907">
    <property type="entry name" value="VapC_family"/>
</dbReference>
<dbReference type="Proteomes" id="UP000241436">
    <property type="component" value="Unassembled WGS sequence"/>
</dbReference>
<evidence type="ECO:0000256" key="2">
    <source>
        <dbReference type="ARBA" id="ARBA00022722"/>
    </source>
</evidence>
<comment type="similarity">
    <text evidence="6">Belongs to the PINc/VapC protein family.</text>
</comment>
<reference evidence="9" key="2">
    <citation type="journal article" date="2018" name="Environ. Microbiol.">
        <title>Bloom of a denitrifying methanotroph, 'Candidatus Methylomirabilis limnetica', in a deep stratified lake.</title>
        <authorList>
            <person name="Graf J.S."/>
            <person name="Mayr M.J."/>
            <person name="Marchant H.K."/>
            <person name="Tienken D."/>
            <person name="Hach P.F."/>
            <person name="Brand A."/>
            <person name="Schubert C.J."/>
            <person name="Kuypers M.M."/>
            <person name="Milucka J."/>
        </authorList>
    </citation>
    <scope>NUCLEOTIDE SEQUENCE [LARGE SCALE GENOMIC DNA]</scope>
    <source>
        <strain evidence="9">Zug</strain>
    </source>
</reference>
<evidence type="ECO:0000256" key="3">
    <source>
        <dbReference type="ARBA" id="ARBA00022723"/>
    </source>
</evidence>
<keyword evidence="9" id="KW-1185">Reference proteome</keyword>
<proteinExistence type="inferred from homology"/>
<keyword evidence="5 6" id="KW-0460">Magnesium</keyword>
<comment type="cofactor">
    <cofactor evidence="6">
        <name>Mg(2+)</name>
        <dbReference type="ChEBI" id="CHEBI:18420"/>
    </cofactor>
</comment>
<keyword evidence="3 6" id="KW-0479">Metal-binding</keyword>
<evidence type="ECO:0000256" key="5">
    <source>
        <dbReference type="ARBA" id="ARBA00022842"/>
    </source>
</evidence>
<name>A0A2T4TXS6_9BACT</name>
<dbReference type="RefSeq" id="WP_107562798.1">
    <property type="nucleotide sequence ID" value="NZ_NVQC01000022.1"/>
</dbReference>
<feature type="binding site" evidence="6">
    <location>
        <position position="103"/>
    </location>
    <ligand>
        <name>Mg(2+)</name>
        <dbReference type="ChEBI" id="CHEBI:18420"/>
    </ligand>
</feature>
<dbReference type="GO" id="GO:0004540">
    <property type="term" value="F:RNA nuclease activity"/>
    <property type="evidence" value="ECO:0007669"/>
    <property type="project" value="InterPro"/>
</dbReference>
<dbReference type="OrthoDB" id="9798446at2"/>
<evidence type="ECO:0000256" key="4">
    <source>
        <dbReference type="ARBA" id="ARBA00022801"/>
    </source>
</evidence>
<dbReference type="GO" id="GO:0000287">
    <property type="term" value="F:magnesium ion binding"/>
    <property type="evidence" value="ECO:0007669"/>
    <property type="project" value="UniProtKB-UniRule"/>
</dbReference>